<evidence type="ECO:0000313" key="16">
    <source>
        <dbReference type="EMBL" id="CAL5068707.1"/>
    </source>
</evidence>
<evidence type="ECO:0000313" key="17">
    <source>
        <dbReference type="Proteomes" id="UP001497457"/>
    </source>
</evidence>
<evidence type="ECO:0000256" key="14">
    <source>
        <dbReference type="RuleBase" id="RU000461"/>
    </source>
</evidence>
<gene>
    <name evidence="16" type="ORF">URODEC1_LOCUS101756</name>
</gene>
<evidence type="ECO:0000256" key="6">
    <source>
        <dbReference type="ARBA" id="ARBA00022692"/>
    </source>
</evidence>
<evidence type="ECO:0000256" key="5">
    <source>
        <dbReference type="ARBA" id="ARBA00022617"/>
    </source>
</evidence>
<dbReference type="InterPro" id="IPR002401">
    <property type="entry name" value="Cyt_P450_E_grp-I"/>
</dbReference>
<evidence type="ECO:0000256" key="10">
    <source>
        <dbReference type="ARBA" id="ARBA00023004"/>
    </source>
</evidence>
<keyword evidence="5 13" id="KW-0349">Heme</keyword>
<dbReference type="PROSITE" id="PS00086">
    <property type="entry name" value="CYTOCHROME_P450"/>
    <property type="match status" value="1"/>
</dbReference>
<proteinExistence type="inferred from homology"/>
<dbReference type="PANTHER" id="PTHR47955">
    <property type="entry name" value="CYTOCHROME P450 FAMILY 71 PROTEIN"/>
    <property type="match status" value="1"/>
</dbReference>
<dbReference type="PRINTS" id="PR00385">
    <property type="entry name" value="P450"/>
</dbReference>
<dbReference type="InterPro" id="IPR001128">
    <property type="entry name" value="Cyt_P450"/>
</dbReference>
<keyword evidence="6 15" id="KW-0812">Transmembrane</keyword>
<keyword evidence="10 13" id="KW-0408">Iron</keyword>
<dbReference type="Gene3D" id="1.10.630.10">
    <property type="entry name" value="Cytochrome P450"/>
    <property type="match status" value="1"/>
</dbReference>
<accession>A0ABC9F410</accession>
<dbReference type="EMBL" id="OZ075115">
    <property type="protein sequence ID" value="CAL5068707.1"/>
    <property type="molecule type" value="Genomic_DNA"/>
</dbReference>
<dbReference type="AlphaFoldDB" id="A0ABC9F410"/>
<sequence>MRQESEIYRPPLQIDHDAPQTRVLRARAVHHHFIAMANLAEQLFLHEMSTAPRAWLLLLLLPLFLYWCATLFGASANRARKNHYHQDGHHRLPPSPPALPVLGHLHLVGSLPHVSLRGLAARHGPDLMLLRLGSMPVLVVSSPRAAEAVLRTHDHVFASRPHSLVGEVVLYGPSDVGFAPHGDSWRKARRLITTHLLGARRVQSFRRAREEEVSVAMARIKEAAAAGAGALDVGELFGSFANNLACRAVMGASSSRSQGRNRLFRQLVCDTTPLLAGFNFEELFPFLARFGVLGRVVRARSERLRRRWDELLDRLIDDHESKYESMASASDPEDHDDFIHVLLSVRQDYGLTREQMKGLLLDVFVGGIDSVSSTLEFTMAELMRHPRVMRKLQAEVRNNTPKGQDIVSEDDLKSMAYLRAVTAESFRVHHVTPLLAPHLSMSGCSIDGYAIPAGVQVLINAWAIGRDARYWGDDAEEFVPERFMGGGSAANVSFKGSDFQFLTFGSGRRMCAGMNYAVATVEVMLANLVHRFDWELPPGKESRDIDMSQVFGLVVRRKEKLLLVPKLRA</sequence>
<keyword evidence="12 15" id="KW-0472">Membrane</keyword>
<organism evidence="16 17">
    <name type="scientific">Urochloa decumbens</name>
    <dbReference type="NCBI Taxonomy" id="240449"/>
    <lineage>
        <taxon>Eukaryota</taxon>
        <taxon>Viridiplantae</taxon>
        <taxon>Streptophyta</taxon>
        <taxon>Embryophyta</taxon>
        <taxon>Tracheophyta</taxon>
        <taxon>Spermatophyta</taxon>
        <taxon>Magnoliopsida</taxon>
        <taxon>Liliopsida</taxon>
        <taxon>Poales</taxon>
        <taxon>Poaceae</taxon>
        <taxon>PACMAD clade</taxon>
        <taxon>Panicoideae</taxon>
        <taxon>Panicodae</taxon>
        <taxon>Paniceae</taxon>
        <taxon>Melinidinae</taxon>
        <taxon>Urochloa</taxon>
    </lineage>
</organism>
<dbReference type="GO" id="GO:0046872">
    <property type="term" value="F:metal ion binding"/>
    <property type="evidence" value="ECO:0007669"/>
    <property type="project" value="UniProtKB-KW"/>
</dbReference>
<evidence type="ECO:0000256" key="15">
    <source>
        <dbReference type="SAM" id="Phobius"/>
    </source>
</evidence>
<evidence type="ECO:0000256" key="2">
    <source>
        <dbReference type="ARBA" id="ARBA00004370"/>
    </source>
</evidence>
<protein>
    <submittedName>
        <fullName evidence="16">Uncharacterized protein</fullName>
    </submittedName>
</protein>
<dbReference type="PANTHER" id="PTHR47955:SF14">
    <property type="entry name" value="OS01G0543600 PROTEIN"/>
    <property type="match status" value="1"/>
</dbReference>
<evidence type="ECO:0000256" key="13">
    <source>
        <dbReference type="PIRSR" id="PIRSR602401-1"/>
    </source>
</evidence>
<feature type="transmembrane region" description="Helical" evidence="15">
    <location>
        <begin position="54"/>
        <end position="74"/>
    </location>
</feature>
<evidence type="ECO:0000256" key="9">
    <source>
        <dbReference type="ARBA" id="ARBA00023002"/>
    </source>
</evidence>
<dbReference type="FunFam" id="1.10.630.10:FF:000055">
    <property type="entry name" value="Cytochrome P450 71A26"/>
    <property type="match status" value="1"/>
</dbReference>
<evidence type="ECO:0000256" key="1">
    <source>
        <dbReference type="ARBA" id="ARBA00001971"/>
    </source>
</evidence>
<name>A0ABC9F410_9POAL</name>
<dbReference type="CDD" id="cd11072">
    <property type="entry name" value="CYP71-like"/>
    <property type="match status" value="1"/>
</dbReference>
<keyword evidence="17" id="KW-1185">Reference proteome</keyword>
<keyword evidence="9 14" id="KW-0560">Oxidoreductase</keyword>
<dbReference type="InterPro" id="IPR017972">
    <property type="entry name" value="Cyt_P450_CS"/>
</dbReference>
<comment type="pathway">
    <text evidence="3">Secondary metabolite biosynthesis.</text>
</comment>
<comment type="subcellular location">
    <subcellularLocation>
        <location evidence="2">Membrane</location>
    </subcellularLocation>
</comment>
<keyword evidence="11 14" id="KW-0503">Monooxygenase</keyword>
<comment type="cofactor">
    <cofactor evidence="1 13">
        <name>heme</name>
        <dbReference type="ChEBI" id="CHEBI:30413"/>
    </cofactor>
</comment>
<dbReference type="Proteomes" id="UP001497457">
    <property type="component" value="Chromosome 5rd"/>
</dbReference>
<reference evidence="17" key="1">
    <citation type="submission" date="2024-06" db="EMBL/GenBank/DDBJ databases">
        <authorList>
            <person name="Ryan C."/>
        </authorList>
    </citation>
    <scope>NUCLEOTIDE SEQUENCE [LARGE SCALE GENOMIC DNA]</scope>
</reference>
<comment type="similarity">
    <text evidence="4 14">Belongs to the cytochrome P450 family.</text>
</comment>
<dbReference type="PRINTS" id="PR00463">
    <property type="entry name" value="EP450I"/>
</dbReference>
<dbReference type="Pfam" id="PF00067">
    <property type="entry name" value="p450"/>
    <property type="match status" value="1"/>
</dbReference>
<feature type="binding site" description="axial binding residue" evidence="13">
    <location>
        <position position="511"/>
    </location>
    <ligand>
        <name>heme</name>
        <dbReference type="ChEBI" id="CHEBI:30413"/>
    </ligand>
    <ligandPart>
        <name>Fe</name>
        <dbReference type="ChEBI" id="CHEBI:18248"/>
    </ligandPart>
</feature>
<evidence type="ECO:0000256" key="3">
    <source>
        <dbReference type="ARBA" id="ARBA00005179"/>
    </source>
</evidence>
<dbReference type="InterPro" id="IPR036396">
    <property type="entry name" value="Cyt_P450_sf"/>
</dbReference>
<keyword evidence="7 13" id="KW-0479">Metal-binding</keyword>
<dbReference type="GO" id="GO:0016020">
    <property type="term" value="C:membrane"/>
    <property type="evidence" value="ECO:0007669"/>
    <property type="project" value="UniProtKB-SubCell"/>
</dbReference>
<reference evidence="16 17" key="2">
    <citation type="submission" date="2024-10" db="EMBL/GenBank/DDBJ databases">
        <authorList>
            <person name="Ryan C."/>
        </authorList>
    </citation>
    <scope>NUCLEOTIDE SEQUENCE [LARGE SCALE GENOMIC DNA]</scope>
</reference>
<evidence type="ECO:0000256" key="4">
    <source>
        <dbReference type="ARBA" id="ARBA00010617"/>
    </source>
</evidence>
<evidence type="ECO:0000256" key="12">
    <source>
        <dbReference type="ARBA" id="ARBA00023136"/>
    </source>
</evidence>
<keyword evidence="8 15" id="KW-1133">Transmembrane helix</keyword>
<dbReference type="GO" id="GO:0004497">
    <property type="term" value="F:monooxygenase activity"/>
    <property type="evidence" value="ECO:0007669"/>
    <property type="project" value="UniProtKB-KW"/>
</dbReference>
<dbReference type="SUPFAM" id="SSF48264">
    <property type="entry name" value="Cytochrome P450"/>
    <property type="match status" value="1"/>
</dbReference>
<evidence type="ECO:0000256" key="7">
    <source>
        <dbReference type="ARBA" id="ARBA00022723"/>
    </source>
</evidence>
<evidence type="ECO:0000256" key="11">
    <source>
        <dbReference type="ARBA" id="ARBA00023033"/>
    </source>
</evidence>
<evidence type="ECO:0000256" key="8">
    <source>
        <dbReference type="ARBA" id="ARBA00022989"/>
    </source>
</evidence>